<dbReference type="SUPFAM" id="SSF143548">
    <property type="entry name" value="Serine metabolism enzymes domain"/>
    <property type="match status" value="1"/>
</dbReference>
<dbReference type="InterPro" id="IPR029009">
    <property type="entry name" value="ASB_dom_sf"/>
</dbReference>
<keyword evidence="7 13" id="KW-0004">4Fe-4S</keyword>
<feature type="domain" description="Serine dehydratase-like alpha subunit" evidence="14">
    <location>
        <begin position="184"/>
        <end position="446"/>
    </location>
</feature>
<feature type="domain" description="Serine dehydratase beta chain" evidence="15">
    <location>
        <begin position="4"/>
        <end position="154"/>
    </location>
</feature>
<dbReference type="Pfam" id="PF03313">
    <property type="entry name" value="SDH_alpha"/>
    <property type="match status" value="1"/>
</dbReference>
<dbReference type="AlphaFoldDB" id="A0A1G7CPH7"/>
<evidence type="ECO:0000313" key="20">
    <source>
        <dbReference type="Proteomes" id="UP000269974"/>
    </source>
</evidence>
<evidence type="ECO:0000256" key="3">
    <source>
        <dbReference type="ARBA" id="ARBA00008636"/>
    </source>
</evidence>
<dbReference type="Proteomes" id="UP000182744">
    <property type="component" value="Unassembled WGS sequence"/>
</dbReference>
<dbReference type="InterPro" id="IPR005130">
    <property type="entry name" value="Ser_deHydtase-like_asu"/>
</dbReference>
<dbReference type="EC" id="4.3.1.17" evidence="4 13"/>
<dbReference type="GO" id="GO:0051539">
    <property type="term" value="F:4 iron, 4 sulfur cluster binding"/>
    <property type="evidence" value="ECO:0007669"/>
    <property type="project" value="UniProtKB-UniRule"/>
</dbReference>
<dbReference type="EMBL" id="FNAU01000008">
    <property type="protein sequence ID" value="SDE41227.1"/>
    <property type="molecule type" value="Genomic_DNA"/>
</dbReference>
<name>A0A1G7CPH7_9ACTO</name>
<dbReference type="Gene3D" id="3.30.1330.90">
    <property type="entry name" value="D-3-phosphoglycerate dehydrogenase, domain 3"/>
    <property type="match status" value="1"/>
</dbReference>
<evidence type="ECO:0000259" key="14">
    <source>
        <dbReference type="Pfam" id="PF03313"/>
    </source>
</evidence>
<dbReference type="InterPro" id="IPR005131">
    <property type="entry name" value="Ser_deHydtase_bsu"/>
</dbReference>
<evidence type="ECO:0000313" key="17">
    <source>
        <dbReference type="EMBL" id="SDE41227.1"/>
    </source>
</evidence>
<organism evidence="17 19">
    <name type="scientific">Actinobaculum suis</name>
    <dbReference type="NCBI Taxonomy" id="1657"/>
    <lineage>
        <taxon>Bacteria</taxon>
        <taxon>Bacillati</taxon>
        <taxon>Actinomycetota</taxon>
        <taxon>Actinomycetes</taxon>
        <taxon>Actinomycetales</taxon>
        <taxon>Actinomycetaceae</taxon>
        <taxon>Actinobaculum</taxon>
    </lineage>
</organism>
<reference evidence="19" key="2">
    <citation type="submission" date="2016-10" db="EMBL/GenBank/DDBJ databases">
        <authorList>
            <person name="Varghese N."/>
        </authorList>
    </citation>
    <scope>NUCLEOTIDE SEQUENCE [LARGE SCALE GENOMIC DNA]</scope>
    <source>
        <strain evidence="19">DSM 20639</strain>
    </source>
</reference>
<evidence type="ECO:0000313" key="16">
    <source>
        <dbReference type="EMBL" id="MDY5152492.1"/>
    </source>
</evidence>
<evidence type="ECO:0000256" key="9">
    <source>
        <dbReference type="ARBA" id="ARBA00023004"/>
    </source>
</evidence>
<evidence type="ECO:0000256" key="7">
    <source>
        <dbReference type="ARBA" id="ARBA00022485"/>
    </source>
</evidence>
<keyword evidence="19" id="KW-1185">Reference proteome</keyword>
<accession>A0A1G7CPH7</accession>
<reference evidence="17" key="1">
    <citation type="submission" date="2016-10" db="EMBL/GenBank/DDBJ databases">
        <authorList>
            <person name="de Groot N.N."/>
        </authorList>
    </citation>
    <scope>NUCLEOTIDE SEQUENCE [LARGE SCALE GENOMIC DNA]</scope>
    <source>
        <strain evidence="17">DSM 20639</strain>
    </source>
</reference>
<evidence type="ECO:0000256" key="11">
    <source>
        <dbReference type="ARBA" id="ARBA00023239"/>
    </source>
</evidence>
<comment type="catalytic activity">
    <reaction evidence="12 13">
        <text>L-serine = pyruvate + NH4(+)</text>
        <dbReference type="Rhea" id="RHEA:19169"/>
        <dbReference type="ChEBI" id="CHEBI:15361"/>
        <dbReference type="ChEBI" id="CHEBI:28938"/>
        <dbReference type="ChEBI" id="CHEBI:33384"/>
        <dbReference type="EC" id="4.3.1.17"/>
    </reaction>
</comment>
<reference evidence="16" key="4">
    <citation type="submission" date="2023-10" db="EMBL/GenBank/DDBJ databases">
        <title>Whole Genome based description of the genera Actinobaculum and Actinotignum reveals a complex phylogenetic relationship within the species included in the genus Actinotignum.</title>
        <authorList>
            <person name="Jensen C.S."/>
            <person name="Dargis R."/>
            <person name="Kemp M."/>
            <person name="Christensen J.J."/>
        </authorList>
    </citation>
    <scope>NUCLEOTIDE SEQUENCE</scope>
    <source>
        <strain evidence="16">Actinobaculum_suis_CCUG19206T</strain>
    </source>
</reference>
<dbReference type="RefSeq" id="WP_256332543.1">
    <property type="nucleotide sequence ID" value="NZ_FNAU01000008.1"/>
</dbReference>
<dbReference type="GO" id="GO:0046872">
    <property type="term" value="F:metal ion binding"/>
    <property type="evidence" value="ECO:0007669"/>
    <property type="project" value="UniProtKB-KW"/>
</dbReference>
<dbReference type="InterPro" id="IPR004644">
    <property type="entry name" value="Fe-S_L-Ser_mono"/>
</dbReference>
<dbReference type="Proteomes" id="UP000269974">
    <property type="component" value="Unassembled WGS sequence"/>
</dbReference>
<dbReference type="InterPro" id="IPR051318">
    <property type="entry name" value="Fe-S_L-Ser"/>
</dbReference>
<dbReference type="PANTHER" id="PTHR30182">
    <property type="entry name" value="L-SERINE DEHYDRATASE"/>
    <property type="match status" value="1"/>
</dbReference>
<evidence type="ECO:0000256" key="4">
    <source>
        <dbReference type="ARBA" id="ARBA00012093"/>
    </source>
</evidence>
<sequence>MFVSVFDMFKIGIGPSSSHTLGPMKIGKQFVDELQEQGLLTRVDSAVVDLYGSLSATGKGHNTDLAITLGLAGEEPETVDVDAIPQFMAQVQATGRLKLAGTQEVSFPEEAIRYRTETLPLHENGVTLTAYAGTEKLYANTYYSIGGGFTVDEAHFGAPAVNEVEVPYPYNSAADVLAFCERDGISISEMQWRNEIAVRPAEEVRAHLRAIWNVMQENIRRGTSVEGPLPGPLQVPRRAKALYERISKKRDKSDPLLAMSWLNVYAMAVNEENAAGARVVTSPTNGACGLCPAVLAYYDAFFGPTDEESRGRFFLNASVIGALYKMNASLSAAEVGCQGEVGVACSMAASAYAELRGADPEKACNAAEIGMEHNLGLTCDPVNGQVQVPCIERNAMGAVKAVNAAALAMLRDSDPMVGLDAVITTMYETGKDMHPDYRETSLGGLARNVPCA</sequence>
<dbReference type="PANTHER" id="PTHR30182:SF1">
    <property type="entry name" value="L-SERINE DEHYDRATASE 1"/>
    <property type="match status" value="1"/>
</dbReference>
<evidence type="ECO:0000256" key="12">
    <source>
        <dbReference type="ARBA" id="ARBA00049406"/>
    </source>
</evidence>
<keyword evidence="8 13" id="KW-0479">Metal-binding</keyword>
<evidence type="ECO:0000256" key="13">
    <source>
        <dbReference type="RuleBase" id="RU366059"/>
    </source>
</evidence>
<evidence type="ECO:0000256" key="1">
    <source>
        <dbReference type="ARBA" id="ARBA00001966"/>
    </source>
</evidence>
<dbReference type="NCBIfam" id="TIGR00720">
    <property type="entry name" value="sda_mono"/>
    <property type="match status" value="1"/>
</dbReference>
<reference evidence="18 20" key="3">
    <citation type="submission" date="2018-11" db="EMBL/GenBank/DDBJ databases">
        <authorList>
            <consortium name="Pathogen Informatics"/>
        </authorList>
    </citation>
    <scope>NUCLEOTIDE SEQUENCE [LARGE SCALE GENOMIC DNA]</scope>
    <source>
        <strain evidence="18 20">NCTC10327</strain>
    </source>
</reference>
<keyword evidence="11 13" id="KW-0456">Lyase</keyword>
<evidence type="ECO:0000256" key="5">
    <source>
        <dbReference type="ARBA" id="ARBA00018995"/>
    </source>
</evidence>
<dbReference type="GO" id="GO:0006094">
    <property type="term" value="P:gluconeogenesis"/>
    <property type="evidence" value="ECO:0007669"/>
    <property type="project" value="UniProtKB-KW"/>
</dbReference>
<gene>
    <name evidence="18" type="primary">sdaA</name>
    <name evidence="18" type="ORF">NCTC10327_00299</name>
    <name evidence="16" type="ORF">R6G71_00235</name>
    <name evidence="17" type="ORF">SAMN05421878_10855</name>
</gene>
<protein>
    <recommendedName>
        <fullName evidence="5 13">L-serine dehydratase</fullName>
        <ecNumber evidence="4 13">4.3.1.17</ecNumber>
    </recommendedName>
</protein>
<evidence type="ECO:0000256" key="8">
    <source>
        <dbReference type="ARBA" id="ARBA00022723"/>
    </source>
</evidence>
<evidence type="ECO:0000256" key="10">
    <source>
        <dbReference type="ARBA" id="ARBA00023014"/>
    </source>
</evidence>
<dbReference type="GO" id="GO:0003941">
    <property type="term" value="F:L-serine ammonia-lyase activity"/>
    <property type="evidence" value="ECO:0007669"/>
    <property type="project" value="UniProtKB-UniRule"/>
</dbReference>
<evidence type="ECO:0000259" key="15">
    <source>
        <dbReference type="Pfam" id="PF03315"/>
    </source>
</evidence>
<comment type="pathway">
    <text evidence="2">Carbohydrate biosynthesis; gluconeogenesis.</text>
</comment>
<keyword evidence="9 13" id="KW-0408">Iron</keyword>
<evidence type="ECO:0000256" key="2">
    <source>
        <dbReference type="ARBA" id="ARBA00004742"/>
    </source>
</evidence>
<dbReference type="EMBL" id="JAWNFU010000001">
    <property type="protein sequence ID" value="MDY5152492.1"/>
    <property type="molecule type" value="Genomic_DNA"/>
</dbReference>
<evidence type="ECO:0000256" key="6">
    <source>
        <dbReference type="ARBA" id="ARBA00022432"/>
    </source>
</evidence>
<dbReference type="FunFam" id="3.30.1330.90:FF:000001">
    <property type="entry name" value="L-serine ammonia-lyase 1"/>
    <property type="match status" value="1"/>
</dbReference>
<dbReference type="EMBL" id="UYIO01000001">
    <property type="protein sequence ID" value="VDG75608.1"/>
    <property type="molecule type" value="Genomic_DNA"/>
</dbReference>
<comment type="similarity">
    <text evidence="3 13">Belongs to the iron-sulfur dependent L-serine dehydratase family.</text>
</comment>
<evidence type="ECO:0000313" key="18">
    <source>
        <dbReference type="EMBL" id="VDG75608.1"/>
    </source>
</evidence>
<keyword evidence="10 13" id="KW-0411">Iron-sulfur</keyword>
<proteinExistence type="inferred from homology"/>
<dbReference type="Pfam" id="PF03315">
    <property type="entry name" value="SDH_beta"/>
    <property type="match status" value="1"/>
</dbReference>
<keyword evidence="6 13" id="KW-0312">Gluconeogenesis</keyword>
<evidence type="ECO:0000313" key="19">
    <source>
        <dbReference type="Proteomes" id="UP000182744"/>
    </source>
</evidence>
<dbReference type="Proteomes" id="UP001273799">
    <property type="component" value="Unassembled WGS sequence"/>
</dbReference>
<comment type="cofactor">
    <cofactor evidence="1 13">
        <name>[4Fe-4S] cluster</name>
        <dbReference type="ChEBI" id="CHEBI:49883"/>
    </cofactor>
</comment>